<dbReference type="EMBL" id="UGXS01000004">
    <property type="protein sequence ID" value="SUH14265.1"/>
    <property type="molecule type" value="Genomic_DNA"/>
</dbReference>
<sequence>MNTSVIRTYTEQLESTIEKGVELRDSMRQEISRLERLVKAQKSEITNAVNARELYQHRLGNYKKRLIVEREKRQKLEGQLIKLKRKMSNG</sequence>
<dbReference type="Proteomes" id="UP000254346">
    <property type="component" value="Unassembled WGS sequence"/>
</dbReference>
<dbReference type="AlphaFoldDB" id="A0A379W6D6"/>
<evidence type="ECO:0000313" key="3">
    <source>
        <dbReference type="EMBL" id="SUH07856.1"/>
    </source>
</evidence>
<evidence type="ECO:0000256" key="1">
    <source>
        <dbReference type="SAM" id="Coils"/>
    </source>
</evidence>
<dbReference type="RefSeq" id="WP_015971081.1">
    <property type="nucleotide sequence ID" value="NZ_CP077696.1"/>
</dbReference>
<evidence type="ECO:0000313" key="2">
    <source>
        <dbReference type="EMBL" id="QXR55749.1"/>
    </source>
</evidence>
<reference evidence="2" key="1">
    <citation type="submission" date="2018-04" db="EMBL/GenBank/DDBJ databases">
        <authorList>
            <person name="Bell R."/>
        </authorList>
    </citation>
    <scope>NUCLEOTIDE SEQUENCE</scope>
    <source>
        <strain evidence="2">CFSAN058598</strain>
    </source>
</reference>
<organism evidence="4 6">
    <name type="scientific">Salmonella enterica I</name>
    <dbReference type="NCBI Taxonomy" id="59201"/>
    <lineage>
        <taxon>Bacteria</taxon>
        <taxon>Pseudomonadati</taxon>
        <taxon>Pseudomonadota</taxon>
        <taxon>Gammaproteobacteria</taxon>
        <taxon>Enterobacterales</taxon>
        <taxon>Enterobacteriaceae</taxon>
        <taxon>Salmonella</taxon>
    </lineage>
</organism>
<keyword evidence="1" id="KW-0175">Coiled coil</keyword>
<dbReference type="EMBL" id="UGXR01000001">
    <property type="protein sequence ID" value="SUH07856.1"/>
    <property type="molecule type" value="Genomic_DNA"/>
</dbReference>
<dbReference type="EMBL" id="CP077696">
    <property type="protein sequence ID" value="QXR55749.1"/>
    <property type="molecule type" value="Genomic_DNA"/>
</dbReference>
<dbReference type="Proteomes" id="UP000255509">
    <property type="component" value="Unassembled WGS sequence"/>
</dbReference>
<name>A0A379W6D6_SALET</name>
<protein>
    <submittedName>
        <fullName evidence="4">Uncharacterized protein</fullName>
    </submittedName>
</protein>
<evidence type="ECO:0000313" key="5">
    <source>
        <dbReference type="Proteomes" id="UP000254346"/>
    </source>
</evidence>
<gene>
    <name evidence="2" type="ORF">DAX72_006035</name>
    <name evidence="3" type="ORF">NCTC8256_01770</name>
    <name evidence="4" type="ORF">NCTC8258_01947</name>
</gene>
<proteinExistence type="predicted"/>
<feature type="coiled-coil region" evidence="1">
    <location>
        <begin position="24"/>
        <end position="86"/>
    </location>
</feature>
<evidence type="ECO:0000313" key="4">
    <source>
        <dbReference type="EMBL" id="SUH14265.1"/>
    </source>
</evidence>
<reference evidence="2" key="3">
    <citation type="submission" date="2021-05" db="EMBL/GenBank/DDBJ databases">
        <title>Whole genome sequencing of cultured pathogen.</title>
        <authorList>
            <person name="Hoffmann M."/>
            <person name="Balkey M."/>
            <person name="Luo Y."/>
        </authorList>
    </citation>
    <scope>NUCLEOTIDE SEQUENCE</scope>
    <source>
        <strain evidence="2">CFSAN058598</strain>
    </source>
</reference>
<accession>A0A379W6D6</accession>
<reference evidence="5 6" key="2">
    <citation type="submission" date="2018-06" db="EMBL/GenBank/DDBJ databases">
        <authorList>
            <consortium name="Pathogen Informatics"/>
            <person name="Doyle S."/>
        </authorList>
    </citation>
    <scope>NUCLEOTIDE SEQUENCE [LARGE SCALE GENOMIC DNA]</scope>
    <source>
        <strain evidence="3 5">NCTC8256</strain>
        <strain evidence="4 6">NCTC8258</strain>
    </source>
</reference>
<evidence type="ECO:0000313" key="6">
    <source>
        <dbReference type="Proteomes" id="UP000255509"/>
    </source>
</evidence>